<evidence type="ECO:0000256" key="2">
    <source>
        <dbReference type="ARBA" id="ARBA00009726"/>
    </source>
</evidence>
<keyword evidence="7" id="KW-0547">Nucleotide-binding</keyword>
<dbReference type="PANTHER" id="PTHR24223">
    <property type="entry name" value="ATP-BINDING CASSETTE SUB-FAMILY C"/>
    <property type="match status" value="1"/>
</dbReference>
<dbReference type="PROSITE" id="PS00211">
    <property type="entry name" value="ABC_TRANSPORTER_1"/>
    <property type="match status" value="10"/>
</dbReference>
<reference evidence="14" key="1">
    <citation type="submission" date="2023-12" db="EMBL/GenBank/DDBJ databases">
        <title>Genome assembly of Anisodus tanguticus.</title>
        <authorList>
            <person name="Wang Y.-J."/>
        </authorList>
    </citation>
    <scope>NUCLEOTIDE SEQUENCE</scope>
    <source>
        <strain evidence="14">KB-2021</strain>
        <tissue evidence="14">Leaf</tissue>
    </source>
</reference>
<evidence type="ECO:0000313" key="14">
    <source>
        <dbReference type="EMBL" id="KAK4337197.1"/>
    </source>
</evidence>
<feature type="domain" description="ABC transporter" evidence="12">
    <location>
        <begin position="50"/>
        <end position="328"/>
    </location>
</feature>
<protein>
    <recommendedName>
        <fullName evidence="3">ABC-type xenobiotic transporter</fullName>
        <ecNumber evidence="3">7.6.2.2</ecNumber>
    </recommendedName>
</protein>
<evidence type="ECO:0000256" key="4">
    <source>
        <dbReference type="ARBA" id="ARBA00022448"/>
    </source>
</evidence>
<dbReference type="EC" id="7.6.2.2" evidence="3"/>
<dbReference type="FunFam" id="3.40.50.300:FF:000163">
    <property type="entry name" value="Multidrug resistance-associated protein member 4"/>
    <property type="match status" value="6"/>
</dbReference>
<dbReference type="InterPro" id="IPR027417">
    <property type="entry name" value="P-loop_NTPase"/>
</dbReference>
<dbReference type="InterPro" id="IPR050173">
    <property type="entry name" value="ABC_transporter_C-like"/>
</dbReference>
<dbReference type="Pfam" id="PF00005">
    <property type="entry name" value="ABC_tran"/>
    <property type="match status" value="11"/>
</dbReference>
<keyword evidence="10" id="KW-0472">Membrane</keyword>
<sequence length="2058" mass="228631">MPFAAPQYPNPYSTPYPQVFYPPAVPQGYGAYPSYYVPDPRLAFAVEQSRDHNDLRQKFDSSATALQVLHGNNLSDKVAIVTGANSGIGFETTRSLVLHGAQVIMACRDIDKAENAIELIRKERPNAKLSAIKCDLSSLKSVKMFSEKFLALNFVCQPSKTAQDEDLAVALWNLRSEEIDGSATSGRCPACRKVYSDVPVGDETVVGEKGVSLSGGQKARINLARALYSDADIYLLDDPLSAVDPHVAKHIFKEAIQGCSRDMGIIDDILPSRCFDSADVALTDIRAGKSSIISALFRMTEYSGSIEIDGIDTKALTLHDLRKKISIIPQDPILFSGTIRTNLDPFDEYSDHELWQALKEANLDKTVENMNMGLESAISDNGSNFSVGQKQLICLARAILKRNKILVLDEATANCDPQTDELIQKTIRSVFLNCTILTIAHRLNTIMDSDKIMVLDAGDETVVGEKGVSLSGGQRARINLARALYSDADIYLLDDPLSAVDPNVAKHIFKEAIQGCSRDMGIIDGSLPLRCFDTADVALMDISVLSVIVLFVDNLDGSTIGLIISTCLIFSSQFQWLVLNVSEVEQQMLSVYHVNEFSNLPEEENLFKKTKSLTSLEDFKTDLVNWPSLGKIIFNNLTMRYNENENPVLKNLSFTIESCHKIGIVGRTGAGKSSIISALFRMTEYSGSIEIDGIDTKALTLHDLRKKISIIPQDPILFSGTIRTNLDPFDEYSDHELWQALKEANLDKTVENMNMGLESTISDNGSNFSVGQKQLICLARAILKRNKILVLDEATANCDPQTDELIQKTIRSVFSNCTILTIAHRLNTIMDSDKIMVLDADINGKISYASQEAWTFAGTIKENILFYSPFDELKYKKVIQACCLEVDFTLLPQGDETVVGEKGVSLSGGQRARINLARALYSDADIYLLDDPLSAVDPHVAKHIFKEAIQGYLKEKIVVLATHQLQFMKDADNVLLLKEGAGKSSIISALFRMTEYSGSIEIDGIDTKALTLHDLRKKISIIPQDPILFSGTIRTNLDPFDEYSDHELWQALKEANLDKTVENMNMGLESTISDNGSNFSVGQKQLICLARAILKRNKILVLDEATANCDPQTDELIQKTIRSVFLNCTILTIAHRLNTIMDSDKIMVLDADINGKISYASQEAWTFAGTIKENILFYSPFDELKYKKVIQACCLELDFTLLPQGDETVVGEKGVSLSGGQRARINLARALYSDADIYLLDDPLSAVDPNVAKHIFKEAIQGYLKEKIVVLATHQLQFMKDADNVLLLKEEEKHNGELVGGRTGAGKSSIISAIFRMSEYTGSIKIDGIDTKALTLHDLRKKISIIPQDPILFSGTIRTNLDPFDEYSDHELWQALKEANLDKTVENMNMGLESTISDNGSNFSVGQKQLICLARAILKRNKILVLDEATANCDPQTDELIQKTIRSVFSNCTILTIAHRLNTIMDSDKIMVLDADINGKISYASQEAWTFAGTIKENILFYSPFDELKYKKVIQACCLEVDFTLLPQGDETVVGEKGVSLSGGQRARINLARALYSDADIYLLDDPLSAVDPNVAKHIFKKAIQGYLKEKIVVLATHQLQFLKYADNVLLLKEGCMRSSVKLHDRLFKSVVCAPMSFFDNNPIGVLLNRCSRDMGIIDDILPSRCFDFTDVLLLDISQIVCENMSMRYHENEDPVLKNLSFTIESCHKIGIVGRTGAGKSSIISALFRLSEYTGIIKIDNIDTKALTLHDLRKKISIIPQDPILFSGTIRTNLDPFDEYSDHELWQALKEANLDKTVENMNMGLESTISDNGSNFSVGQKQLICLARAILKRNKILVLDEATANCDPQTDELIQKTIRSVFSNCTILTIAHRLNTIMDSDKIMVLDAGDSMDHKLALYYQATNLDPFDEYSDHELWQALKEANLDKTVENMNMGLESTISDNGSNFSVGQKQLICLARAILKRNKILVLDEATANCDPQTDELIQKTIRSVFLNCTILTIAHRLNTIMDSDKIMVLDAGKLVEYDTPINLMDNPDSLFNLMIKATGKVNKDLFKNLS</sequence>
<evidence type="ECO:0000256" key="8">
    <source>
        <dbReference type="ARBA" id="ARBA00022840"/>
    </source>
</evidence>
<feature type="domain" description="ABC transmembrane type-1" evidence="13">
    <location>
        <begin position="1617"/>
        <end position="1675"/>
    </location>
</feature>
<comment type="caution">
    <text evidence="14">The sequence shown here is derived from an EMBL/GenBank/DDBJ whole genome shotgun (WGS) entry which is preliminary data.</text>
</comment>
<proteinExistence type="inferred from homology"/>
<dbReference type="FunFam" id="3.40.50.300:FF:000973">
    <property type="entry name" value="Multidrug resistance-associated protein 4"/>
    <property type="match status" value="3"/>
</dbReference>
<feature type="domain" description="ABC transporter" evidence="12">
    <location>
        <begin position="341"/>
        <end position="581"/>
    </location>
</feature>
<dbReference type="NCBIfam" id="NF010167">
    <property type="entry name" value="PRK13648.1"/>
    <property type="match status" value="11"/>
</dbReference>
<gene>
    <name evidence="14" type="ORF">RND71_043296</name>
</gene>
<feature type="domain" description="ABC transporter" evidence="12">
    <location>
        <begin position="1052"/>
        <end position="1315"/>
    </location>
</feature>
<dbReference type="Pfam" id="PF00106">
    <property type="entry name" value="adh_short"/>
    <property type="match status" value="1"/>
</dbReference>
<evidence type="ECO:0000259" key="13">
    <source>
        <dbReference type="PROSITE" id="PS50929"/>
    </source>
</evidence>
<evidence type="ECO:0000256" key="6">
    <source>
        <dbReference type="ARBA" id="ARBA00022737"/>
    </source>
</evidence>
<dbReference type="CDD" id="cd03244">
    <property type="entry name" value="ABCC_MRP_domain2"/>
    <property type="match status" value="5"/>
</dbReference>
<feature type="domain" description="ABC transporter" evidence="12">
    <location>
        <begin position="1376"/>
        <end position="1639"/>
    </location>
</feature>
<dbReference type="PANTHER" id="PTHR24223:SF456">
    <property type="entry name" value="MULTIDRUG RESISTANCE-ASSOCIATED PROTEIN LETHAL(2)03659"/>
    <property type="match status" value="1"/>
</dbReference>
<dbReference type="GO" id="GO:0016020">
    <property type="term" value="C:membrane"/>
    <property type="evidence" value="ECO:0007669"/>
    <property type="project" value="UniProtKB-SubCell"/>
</dbReference>
<dbReference type="SUPFAM" id="SSF51735">
    <property type="entry name" value="NAD(P)-binding Rossmann-fold domains"/>
    <property type="match status" value="1"/>
</dbReference>
<keyword evidence="8" id="KW-0067">ATP-binding</keyword>
<feature type="domain" description="ABC transporter" evidence="12">
    <location>
        <begin position="632"/>
        <end position="1004"/>
    </location>
</feature>
<dbReference type="SUPFAM" id="SSF52540">
    <property type="entry name" value="P-loop containing nucleoside triphosphate hydrolases"/>
    <property type="match status" value="11"/>
</dbReference>
<keyword evidence="5" id="KW-0812">Transmembrane</keyword>
<dbReference type="PROSITE" id="PS50929">
    <property type="entry name" value="ABC_TM1F"/>
    <property type="match status" value="1"/>
</dbReference>
<dbReference type="Gene3D" id="3.40.50.300">
    <property type="entry name" value="P-loop containing nucleotide triphosphate hydrolases"/>
    <property type="match status" value="11"/>
</dbReference>
<keyword evidence="4" id="KW-0813">Transport</keyword>
<dbReference type="Proteomes" id="UP001291623">
    <property type="component" value="Unassembled WGS sequence"/>
</dbReference>
<keyword evidence="6" id="KW-0677">Repeat</keyword>
<keyword evidence="15" id="KW-1185">Reference proteome</keyword>
<evidence type="ECO:0000256" key="10">
    <source>
        <dbReference type="ARBA" id="ARBA00023136"/>
    </source>
</evidence>
<feature type="domain" description="ABC transporter" evidence="12">
    <location>
        <begin position="1680"/>
        <end position="2044"/>
    </location>
</feature>
<dbReference type="InterPro" id="IPR036291">
    <property type="entry name" value="NAD(P)-bd_dom_sf"/>
</dbReference>
<dbReference type="PROSITE" id="PS50893">
    <property type="entry name" value="ABC_TRANSPORTER_2"/>
    <property type="match status" value="6"/>
</dbReference>
<dbReference type="InterPro" id="IPR017871">
    <property type="entry name" value="ABC_transporter-like_CS"/>
</dbReference>
<evidence type="ECO:0000256" key="11">
    <source>
        <dbReference type="ARBA" id="ARBA00034018"/>
    </source>
</evidence>
<evidence type="ECO:0000256" key="3">
    <source>
        <dbReference type="ARBA" id="ARBA00012191"/>
    </source>
</evidence>
<dbReference type="GO" id="GO:0008559">
    <property type="term" value="F:ABC-type xenobiotic transporter activity"/>
    <property type="evidence" value="ECO:0007669"/>
    <property type="project" value="UniProtKB-EC"/>
</dbReference>
<dbReference type="SUPFAM" id="SSF90123">
    <property type="entry name" value="ABC transporter transmembrane region"/>
    <property type="match status" value="1"/>
</dbReference>
<dbReference type="InterPro" id="IPR036640">
    <property type="entry name" value="ABC1_TM_sf"/>
</dbReference>
<dbReference type="InterPro" id="IPR003439">
    <property type="entry name" value="ABC_transporter-like_ATP-bd"/>
</dbReference>
<dbReference type="EMBL" id="JAVYJV010000048">
    <property type="protein sequence ID" value="KAK4337197.1"/>
    <property type="molecule type" value="Genomic_DNA"/>
</dbReference>
<evidence type="ECO:0000256" key="9">
    <source>
        <dbReference type="ARBA" id="ARBA00022989"/>
    </source>
</evidence>
<evidence type="ECO:0000259" key="12">
    <source>
        <dbReference type="PROSITE" id="PS50893"/>
    </source>
</evidence>
<organism evidence="14 15">
    <name type="scientific">Anisodus tanguticus</name>
    <dbReference type="NCBI Taxonomy" id="243964"/>
    <lineage>
        <taxon>Eukaryota</taxon>
        <taxon>Viridiplantae</taxon>
        <taxon>Streptophyta</taxon>
        <taxon>Embryophyta</taxon>
        <taxon>Tracheophyta</taxon>
        <taxon>Spermatophyta</taxon>
        <taxon>Magnoliopsida</taxon>
        <taxon>eudicotyledons</taxon>
        <taxon>Gunneridae</taxon>
        <taxon>Pentapetalae</taxon>
        <taxon>asterids</taxon>
        <taxon>lamiids</taxon>
        <taxon>Solanales</taxon>
        <taxon>Solanaceae</taxon>
        <taxon>Solanoideae</taxon>
        <taxon>Hyoscyameae</taxon>
        <taxon>Anisodus</taxon>
    </lineage>
</organism>
<keyword evidence="9" id="KW-1133">Transmembrane helix</keyword>
<comment type="subcellular location">
    <subcellularLocation>
        <location evidence="1">Membrane</location>
        <topology evidence="1">Multi-pass membrane protein</topology>
    </subcellularLocation>
</comment>
<name>A0AAE1QS14_9SOLA</name>
<dbReference type="GO" id="GO:0005524">
    <property type="term" value="F:ATP binding"/>
    <property type="evidence" value="ECO:0007669"/>
    <property type="project" value="UniProtKB-KW"/>
</dbReference>
<evidence type="ECO:0000256" key="1">
    <source>
        <dbReference type="ARBA" id="ARBA00004141"/>
    </source>
</evidence>
<dbReference type="SMART" id="SM00382">
    <property type="entry name" value="AAA"/>
    <property type="match status" value="5"/>
</dbReference>
<dbReference type="Gene3D" id="3.40.50.720">
    <property type="entry name" value="NAD(P)-binding Rossmann-like Domain"/>
    <property type="match status" value="1"/>
</dbReference>
<evidence type="ECO:0000313" key="15">
    <source>
        <dbReference type="Proteomes" id="UP001291623"/>
    </source>
</evidence>
<dbReference type="InterPro" id="IPR002347">
    <property type="entry name" value="SDR_fam"/>
</dbReference>
<dbReference type="InterPro" id="IPR003593">
    <property type="entry name" value="AAA+_ATPase"/>
</dbReference>
<evidence type="ECO:0000256" key="7">
    <source>
        <dbReference type="ARBA" id="ARBA00022741"/>
    </source>
</evidence>
<accession>A0AAE1QS14</accession>
<evidence type="ECO:0000256" key="5">
    <source>
        <dbReference type="ARBA" id="ARBA00022692"/>
    </source>
</evidence>
<dbReference type="CDD" id="cd03250">
    <property type="entry name" value="ABCC_MRP_domain1"/>
    <property type="match status" value="3"/>
</dbReference>
<dbReference type="InterPro" id="IPR011527">
    <property type="entry name" value="ABC1_TM_dom"/>
</dbReference>
<dbReference type="GO" id="GO:0016887">
    <property type="term" value="F:ATP hydrolysis activity"/>
    <property type="evidence" value="ECO:0007669"/>
    <property type="project" value="InterPro"/>
</dbReference>
<comment type="similarity">
    <text evidence="2">Belongs to the ABC transporter superfamily. ABCC family. Conjugate transporter (TC 3.A.1.208) subfamily.</text>
</comment>
<comment type="catalytic activity">
    <reaction evidence="11">
        <text>ATP + H2O + xenobioticSide 1 = ADP + phosphate + xenobioticSide 2.</text>
        <dbReference type="EC" id="7.6.2.2"/>
    </reaction>
</comment>
<dbReference type="Pfam" id="PF00664">
    <property type="entry name" value="ABC_membrane"/>
    <property type="match status" value="1"/>
</dbReference>